<evidence type="ECO:0000259" key="2">
    <source>
        <dbReference type="Pfam" id="PF04419"/>
    </source>
</evidence>
<evidence type="ECO:0000313" key="4">
    <source>
        <dbReference type="Proteomes" id="UP000250321"/>
    </source>
</evidence>
<name>A0A314XI74_PRUYE</name>
<dbReference type="Pfam" id="PF04419">
    <property type="entry name" value="SERF-like_N"/>
    <property type="match status" value="1"/>
</dbReference>
<feature type="region of interest" description="Disordered" evidence="1">
    <location>
        <begin position="1"/>
        <end position="33"/>
    </location>
</feature>
<protein>
    <recommendedName>
        <fullName evidence="2">Small EDRK-rich factor-like N-terminal domain-containing protein</fullName>
    </recommendedName>
</protein>
<dbReference type="STRING" id="2094558.A0A314XI74"/>
<dbReference type="InterPro" id="IPR026939">
    <property type="entry name" value="ZNF706/At2g23090_sf"/>
</dbReference>
<comment type="caution">
    <text evidence="3">The sequence shown here is derived from an EMBL/GenBank/DDBJ whole genome shotgun (WGS) entry which is preliminary data.</text>
</comment>
<accession>A0A314XI74</accession>
<gene>
    <name evidence="3" type="ORF">Pyn_27076</name>
</gene>
<feature type="domain" description="Small EDRK-rich factor-like N-terminal" evidence="2">
    <location>
        <begin position="3"/>
        <end position="36"/>
    </location>
</feature>
<dbReference type="InterPro" id="IPR039713">
    <property type="entry name" value="At2g23090-like"/>
</dbReference>
<dbReference type="Gene3D" id="4.10.1050.10">
    <property type="entry name" value="At2g23090-like"/>
    <property type="match status" value="1"/>
</dbReference>
<dbReference type="Proteomes" id="UP000250321">
    <property type="component" value="Unassembled WGS sequence"/>
</dbReference>
<dbReference type="SUPFAM" id="SSF118359">
    <property type="entry name" value="Expressed protein At2g23090/F21P24.15"/>
    <property type="match status" value="1"/>
</dbReference>
<dbReference type="OrthoDB" id="370932at2759"/>
<evidence type="ECO:0000256" key="1">
    <source>
        <dbReference type="SAM" id="MobiDB-lite"/>
    </source>
</evidence>
<organism evidence="3 4">
    <name type="scientific">Prunus yedoensis var. nudiflora</name>
    <dbReference type="NCBI Taxonomy" id="2094558"/>
    <lineage>
        <taxon>Eukaryota</taxon>
        <taxon>Viridiplantae</taxon>
        <taxon>Streptophyta</taxon>
        <taxon>Embryophyta</taxon>
        <taxon>Tracheophyta</taxon>
        <taxon>Spermatophyta</taxon>
        <taxon>Magnoliopsida</taxon>
        <taxon>eudicotyledons</taxon>
        <taxon>Gunneridae</taxon>
        <taxon>Pentapetalae</taxon>
        <taxon>rosids</taxon>
        <taxon>fabids</taxon>
        <taxon>Rosales</taxon>
        <taxon>Rosaceae</taxon>
        <taxon>Amygdaloideae</taxon>
        <taxon>Amygdaleae</taxon>
        <taxon>Prunus</taxon>
    </lineage>
</organism>
<dbReference type="EMBL" id="PJQY01002449">
    <property type="protein sequence ID" value="PQP93521.1"/>
    <property type="molecule type" value="Genomic_DNA"/>
</dbReference>
<reference evidence="3 4" key="1">
    <citation type="submission" date="2018-02" db="EMBL/GenBank/DDBJ databases">
        <title>Draft genome of wild Prunus yedoensis var. nudiflora.</title>
        <authorList>
            <person name="Baek S."/>
            <person name="Kim J.-H."/>
            <person name="Choi K."/>
            <person name="Kim G.-B."/>
            <person name="Cho A."/>
            <person name="Jang H."/>
            <person name="Shin C.-H."/>
            <person name="Yu H.-J."/>
            <person name="Mun J.-H."/>
        </authorList>
    </citation>
    <scope>NUCLEOTIDE SEQUENCE [LARGE SCALE GENOMIC DNA]</scope>
    <source>
        <strain evidence="4">cv. Jeju island</strain>
        <tissue evidence="3">Leaf</tissue>
    </source>
</reference>
<dbReference type="InterPro" id="IPR007513">
    <property type="entry name" value="SERF-like_N"/>
</dbReference>
<proteinExistence type="predicted"/>
<evidence type="ECO:0000313" key="3">
    <source>
        <dbReference type="EMBL" id="PQP93521.1"/>
    </source>
</evidence>
<dbReference type="PANTHER" id="PTHR33788">
    <property type="entry name" value="OS07G0114300 PROTEIN"/>
    <property type="match status" value="1"/>
</dbReference>
<dbReference type="AlphaFoldDB" id="A0A314XI74"/>
<keyword evidence="4" id="KW-1185">Reference proteome</keyword>
<sequence>MGGGNGQKSKMARQRNMDKQKAAAKGSQLESNKKSMTIQCKVCMQFLFAPRPR</sequence>
<dbReference type="PANTHER" id="PTHR33788:SF1">
    <property type="entry name" value="ZINC-BINDING PROTEIN"/>
    <property type="match status" value="1"/>
</dbReference>